<dbReference type="Proteomes" id="UP000319555">
    <property type="component" value="Unassembled WGS sequence"/>
</dbReference>
<dbReference type="InterPro" id="IPR032259">
    <property type="entry name" value="HIBYL-CoA-H"/>
</dbReference>
<dbReference type="EMBL" id="FXTE01000001">
    <property type="protein sequence ID" value="SMO44057.1"/>
    <property type="molecule type" value="Genomic_DNA"/>
</dbReference>
<evidence type="ECO:0000313" key="5">
    <source>
        <dbReference type="EMBL" id="SMO44057.1"/>
    </source>
</evidence>
<evidence type="ECO:0000313" key="6">
    <source>
        <dbReference type="Proteomes" id="UP000319555"/>
    </source>
</evidence>
<protein>
    <recommendedName>
        <fullName evidence="2">3-hydroxyisobutyryl-CoA hydrolase</fullName>
        <ecNumber evidence="2">3.1.2.4</ecNumber>
    </recommendedName>
</protein>
<dbReference type="EC" id="3.1.2.4" evidence="2"/>
<accession>A0A521BAD9</accession>
<gene>
    <name evidence="5" type="ORF">SAMN06265380_101695</name>
</gene>
<dbReference type="InterPro" id="IPR029045">
    <property type="entry name" value="ClpP/crotonase-like_dom_sf"/>
</dbReference>
<keyword evidence="3" id="KW-0378">Hydrolase</keyword>
<sequence length="346" mass="37826">MSDIEIHTTGRAGRITLTRPKALNALSYDMCMAIDTAMRNWREDESVDLIILDAVGDKAFCAGGDIAELYDTGCKGDFAYGQTFWRDEYRLNALIFEYPKPVVSFLQGFTMGGGVGIGCHGSHRIVGETSQIALPECSIGLVPDVGGSLMLALAPGRLGEYLGTTGHRMGPADAIYAGFADHFIPIEEWPGLIELLEASGNTDLLVEHSQTPPTGNLEKVQAEIDVLFNGEGLNDILNALRFSETPFSDAAQKLMGRNSPLSVACTIEMIHRLKALDLSIRKALEMEYRFTARAMEHGDFLEGIRAQIIDKDRSPNWRHHGKPVPAVDISAMLRPLGSVALTFEED</sequence>
<reference evidence="5 6" key="1">
    <citation type="submission" date="2017-05" db="EMBL/GenBank/DDBJ databases">
        <authorList>
            <person name="Varghese N."/>
            <person name="Submissions S."/>
        </authorList>
    </citation>
    <scope>NUCLEOTIDE SEQUENCE [LARGE SCALE GENOMIC DNA]</scope>
    <source>
        <strain evidence="5 6">DSM 28009</strain>
    </source>
</reference>
<dbReference type="Pfam" id="PF16113">
    <property type="entry name" value="ECH_2"/>
    <property type="match status" value="1"/>
</dbReference>
<feature type="domain" description="Enoyl-CoA hydratase/isomerase" evidence="4">
    <location>
        <begin position="13"/>
        <end position="320"/>
    </location>
</feature>
<dbReference type="AlphaFoldDB" id="A0A521BAD9"/>
<dbReference type="NCBIfam" id="NF004127">
    <property type="entry name" value="PRK05617.1"/>
    <property type="match status" value="1"/>
</dbReference>
<name>A0A521BAD9_9RHOB</name>
<dbReference type="InterPro" id="IPR045004">
    <property type="entry name" value="ECH_dom"/>
</dbReference>
<evidence type="ECO:0000256" key="3">
    <source>
        <dbReference type="ARBA" id="ARBA00022801"/>
    </source>
</evidence>
<keyword evidence="6" id="KW-1185">Reference proteome</keyword>
<dbReference type="RefSeq" id="WP_142634039.1">
    <property type="nucleotide sequence ID" value="NZ_CANMDC010000001.1"/>
</dbReference>
<dbReference type="CDD" id="cd06558">
    <property type="entry name" value="crotonase-like"/>
    <property type="match status" value="1"/>
</dbReference>
<dbReference type="Gene3D" id="3.90.226.10">
    <property type="entry name" value="2-enoyl-CoA Hydratase, Chain A, domain 1"/>
    <property type="match status" value="1"/>
</dbReference>
<dbReference type="SUPFAM" id="SSF52096">
    <property type="entry name" value="ClpP/crotonase"/>
    <property type="match status" value="1"/>
</dbReference>
<proteinExistence type="predicted"/>
<evidence type="ECO:0000256" key="2">
    <source>
        <dbReference type="ARBA" id="ARBA00011915"/>
    </source>
</evidence>
<dbReference type="GO" id="GO:0003860">
    <property type="term" value="F:3-hydroxyisobutyryl-CoA hydrolase activity"/>
    <property type="evidence" value="ECO:0007669"/>
    <property type="project" value="UniProtKB-EC"/>
</dbReference>
<dbReference type="PANTHER" id="PTHR43176">
    <property type="entry name" value="3-HYDROXYISOBUTYRYL-COA HYDROLASE-RELATED"/>
    <property type="match status" value="1"/>
</dbReference>
<organism evidence="5 6">
    <name type="scientific">Ruegeria faecimaris</name>
    <dbReference type="NCBI Taxonomy" id="686389"/>
    <lineage>
        <taxon>Bacteria</taxon>
        <taxon>Pseudomonadati</taxon>
        <taxon>Pseudomonadota</taxon>
        <taxon>Alphaproteobacteria</taxon>
        <taxon>Rhodobacterales</taxon>
        <taxon>Roseobacteraceae</taxon>
        <taxon>Ruegeria</taxon>
    </lineage>
</organism>
<evidence type="ECO:0000256" key="1">
    <source>
        <dbReference type="ARBA" id="ARBA00001709"/>
    </source>
</evidence>
<evidence type="ECO:0000259" key="4">
    <source>
        <dbReference type="Pfam" id="PF16113"/>
    </source>
</evidence>
<dbReference type="GO" id="GO:0006574">
    <property type="term" value="P:L-valine catabolic process"/>
    <property type="evidence" value="ECO:0007669"/>
    <property type="project" value="TreeGrafter"/>
</dbReference>
<dbReference type="PANTHER" id="PTHR43176:SF3">
    <property type="entry name" value="3-HYDROXYISOBUTYRYL-COA HYDROLASE, MITOCHONDRIAL"/>
    <property type="match status" value="1"/>
</dbReference>
<dbReference type="OrthoDB" id="9790967at2"/>
<comment type="catalytic activity">
    <reaction evidence="1">
        <text>3-hydroxy-2-methylpropanoyl-CoA + H2O = 3-hydroxy-2-methylpropanoate + CoA + H(+)</text>
        <dbReference type="Rhea" id="RHEA:20888"/>
        <dbReference type="ChEBI" id="CHEBI:11805"/>
        <dbReference type="ChEBI" id="CHEBI:15377"/>
        <dbReference type="ChEBI" id="CHEBI:15378"/>
        <dbReference type="ChEBI" id="CHEBI:57287"/>
        <dbReference type="ChEBI" id="CHEBI:57340"/>
        <dbReference type="EC" id="3.1.2.4"/>
    </reaction>
</comment>
<dbReference type="GO" id="GO:0005829">
    <property type="term" value="C:cytosol"/>
    <property type="evidence" value="ECO:0007669"/>
    <property type="project" value="TreeGrafter"/>
</dbReference>